<name>A0ABY4CPD0_9BACL</name>
<dbReference type="CDD" id="cd05403">
    <property type="entry name" value="NT_KNTase_like"/>
    <property type="match status" value="1"/>
</dbReference>
<sequence>MRQMVTDIEMKAIQELYTKIKDDLQVNKIILFGSKARGEATGYSDVDLVILTEKEKTKEDREKLSHISADLNIDYGIALSCMYFNVDEWLSGENVNPFLKDNIEKEGVEIVIQ</sequence>
<protein>
    <submittedName>
        <fullName evidence="2">Nucleotidyltransferase domain-containing protein</fullName>
    </submittedName>
</protein>
<feature type="domain" description="Polymerase nucleotidyl transferase" evidence="1">
    <location>
        <begin position="15"/>
        <end position="69"/>
    </location>
</feature>
<dbReference type="PANTHER" id="PTHR33933">
    <property type="entry name" value="NUCLEOTIDYLTRANSFERASE"/>
    <property type="match status" value="1"/>
</dbReference>
<proteinExistence type="predicted"/>
<evidence type="ECO:0000313" key="3">
    <source>
        <dbReference type="Proteomes" id="UP000830167"/>
    </source>
</evidence>
<evidence type="ECO:0000259" key="1">
    <source>
        <dbReference type="Pfam" id="PF01909"/>
    </source>
</evidence>
<gene>
    <name evidence="2" type="ORF">LSG31_09415</name>
</gene>
<evidence type="ECO:0000313" key="2">
    <source>
        <dbReference type="EMBL" id="UOF92351.1"/>
    </source>
</evidence>
<dbReference type="EMBL" id="CP089291">
    <property type="protein sequence ID" value="UOF92351.1"/>
    <property type="molecule type" value="Genomic_DNA"/>
</dbReference>
<dbReference type="InterPro" id="IPR052548">
    <property type="entry name" value="Type_VII_TA_antitoxin"/>
</dbReference>
<dbReference type="Gene3D" id="3.30.460.10">
    <property type="entry name" value="Beta Polymerase, domain 2"/>
    <property type="match status" value="1"/>
</dbReference>
<dbReference type="Pfam" id="PF01909">
    <property type="entry name" value="NTP_transf_2"/>
    <property type="match status" value="1"/>
</dbReference>
<dbReference type="Proteomes" id="UP000830167">
    <property type="component" value="Chromosome"/>
</dbReference>
<organism evidence="2 3">
    <name type="scientific">Fodinisporobacter ferrooxydans</name>
    <dbReference type="NCBI Taxonomy" id="2901836"/>
    <lineage>
        <taxon>Bacteria</taxon>
        <taxon>Bacillati</taxon>
        <taxon>Bacillota</taxon>
        <taxon>Bacilli</taxon>
        <taxon>Bacillales</taxon>
        <taxon>Alicyclobacillaceae</taxon>
        <taxon>Fodinisporobacter</taxon>
    </lineage>
</organism>
<dbReference type="InterPro" id="IPR043519">
    <property type="entry name" value="NT_sf"/>
</dbReference>
<dbReference type="SUPFAM" id="SSF81301">
    <property type="entry name" value="Nucleotidyltransferase"/>
    <property type="match status" value="1"/>
</dbReference>
<dbReference type="PANTHER" id="PTHR33933:SF3">
    <property type="entry name" value="PROTEIN ADENYLYLTRANSFERASE MJ0604-RELATED"/>
    <property type="match status" value="1"/>
</dbReference>
<dbReference type="InterPro" id="IPR002934">
    <property type="entry name" value="Polymerase_NTP_transf_dom"/>
</dbReference>
<keyword evidence="3" id="KW-1185">Reference proteome</keyword>
<accession>A0ABY4CPD0</accession>
<reference evidence="2" key="1">
    <citation type="submission" date="2021-12" db="EMBL/GenBank/DDBJ databases">
        <title>Alicyclobacillaceae gen. nov., sp. nov., isolated from chalcocite enrichment system.</title>
        <authorList>
            <person name="Jiang Z."/>
        </authorList>
    </citation>
    <scope>NUCLEOTIDE SEQUENCE</scope>
    <source>
        <strain evidence="2">MYW30-H2</strain>
    </source>
</reference>